<organism evidence="1 2">
    <name type="scientific">Dendrolimus kikuchii</name>
    <dbReference type="NCBI Taxonomy" id="765133"/>
    <lineage>
        <taxon>Eukaryota</taxon>
        <taxon>Metazoa</taxon>
        <taxon>Ecdysozoa</taxon>
        <taxon>Arthropoda</taxon>
        <taxon>Hexapoda</taxon>
        <taxon>Insecta</taxon>
        <taxon>Pterygota</taxon>
        <taxon>Neoptera</taxon>
        <taxon>Endopterygota</taxon>
        <taxon>Lepidoptera</taxon>
        <taxon>Glossata</taxon>
        <taxon>Ditrysia</taxon>
        <taxon>Bombycoidea</taxon>
        <taxon>Lasiocampidae</taxon>
        <taxon>Dendrolimus</taxon>
    </lineage>
</organism>
<dbReference type="EMBL" id="CM034389">
    <property type="protein sequence ID" value="KAJ0182411.1"/>
    <property type="molecule type" value="Genomic_DNA"/>
</dbReference>
<sequence length="1246" mass="142167">MTASVVERTKPLPAYLTATQRFRDCMEEVSYTGINVTWPTSPEAINVKSDPTCYGHENIITRNCTNSTWQPPINNLKPCLKVVKHFDLSSCPPGYNKIAENINEYCYQIEELSQWNYPCFANGGATIISDLNKKEFDSLIRSLTLSNISSFFWLPAQRQKHFNPVVWYIPGPNWGRHVTVTKNFKLETYFLKDCALLDIKKRKIVTETCTKIYPSLCLYVNDLNNPSKCPEGYSALRFTSDTGTCYGIEHSHSGLTYDEFLKSYCKKPMSDYKYDSLSRFLFKKIAQLNNLPRNSWCWFNTSFASSMTSDASSYNNETVLVVTELSFSAYKGAVNNVGSLGLQNPLDLLKCMACETDVKYIEPEMMFEYNEVEHKIYITIYYPSYLWKYSEADKGVQCFSDDKGFVRVIDINDYPFINTSKVRKDDGSKGFIYVEKIVYSIDIVTDRSAQYWCEGHTTNFSLISTDKIIVNPNGYEVHVFSVVINHYLSYDIGENPLMTDLLSNLTKALNVKKILLMDIFEYSVDTMLMLLHVHVTVDKIYEDHGLNIRNTLIKLKENAKKELYRFNITLMSISSSVYCLPTKTMINSVILDWDLTPIGHISAPKQFCLQANGLPVKRRCHGSYHLGSRWGQVHGSCDSVYKPSDTTTFLYNFIKGKVSSNFTTRFLTDGLEFVLNDVMLIIPADIYYLSMSLQQILNMAQKNDTYIDMGDIDNIAWVMDRVMTLDCDYLRLAQSLNSTNIILSSVSDIIELIVRENTIFYPKNAENISYELAVKPQFVVQISYPRYNNITGIAISRTSENDTFDAMKIEPLYKNTTLDKVLAIENLEIATWIPNKLLKTLKIYSNESKDPKIETEDVHITISIFYNDAVFQEMFTNKHAVNSRILGLAIPGFISNLEYPVPILFRSFRKNQNESFCGYWDYKSKTKDYGTGSWRSNGCFIIRTINNITVCECYHLTHFGHLLKMPGNDLNNEPIEIHHVKALNTITLVGSFLSLVGIVGIWITALVFANWRRKAGTKVLLQLSSAIALPLILILVFNLKTSIFVEHMGKHTVADDKKTICIVLGALLHYSILSSFMWMLITAILQFIRYVQVLGVSRPSRFMVKFTVVGWGIPIIPITIVLAVNAENYIPNSTYNRTICYPQGLYMIMGVLVPICIILIINITLFLLVLHAISRGPKGHMKITDIDLVGAQLRLSVFLIFLLGLTWIFGIFSFSNNLLWSYLFCLTSTLQGFVLFIYFVICDPST</sequence>
<protein>
    <submittedName>
        <fullName evidence="1">Uncharacterized protein</fullName>
    </submittedName>
</protein>
<reference evidence="1 2" key="1">
    <citation type="journal article" date="2021" name="Front. Genet.">
        <title>Chromosome-Level Genome Assembly Reveals Significant Gene Expansion in the Toll and IMD Signaling Pathways of Dendrolimus kikuchii.</title>
        <authorList>
            <person name="Zhou J."/>
            <person name="Wu P."/>
            <person name="Xiong Z."/>
            <person name="Liu N."/>
            <person name="Zhao N."/>
            <person name="Ji M."/>
            <person name="Qiu Y."/>
            <person name="Yang B."/>
        </authorList>
    </citation>
    <scope>NUCLEOTIDE SEQUENCE [LARGE SCALE GENOMIC DNA]</scope>
    <source>
        <strain evidence="1">Ann1</strain>
    </source>
</reference>
<keyword evidence="2" id="KW-1185">Reference proteome</keyword>
<name>A0ACC1DEW4_9NEOP</name>
<gene>
    <name evidence="1" type="ORF">K1T71_001780</name>
</gene>
<dbReference type="Proteomes" id="UP000824533">
    <property type="component" value="Linkage Group LG03"/>
</dbReference>
<comment type="caution">
    <text evidence="1">The sequence shown here is derived from an EMBL/GenBank/DDBJ whole genome shotgun (WGS) entry which is preliminary data.</text>
</comment>
<evidence type="ECO:0000313" key="2">
    <source>
        <dbReference type="Proteomes" id="UP000824533"/>
    </source>
</evidence>
<proteinExistence type="predicted"/>
<evidence type="ECO:0000313" key="1">
    <source>
        <dbReference type="EMBL" id="KAJ0182411.1"/>
    </source>
</evidence>
<accession>A0ACC1DEW4</accession>